<evidence type="ECO:0000256" key="4">
    <source>
        <dbReference type="ARBA" id="ARBA00022946"/>
    </source>
</evidence>
<dbReference type="GO" id="GO:0005509">
    <property type="term" value="F:calcium ion binding"/>
    <property type="evidence" value="ECO:0007669"/>
    <property type="project" value="InterPro"/>
</dbReference>
<keyword evidence="3" id="KW-0934">Plastid</keyword>
<dbReference type="Proteomes" id="UP000237105">
    <property type="component" value="Unassembled WGS sequence"/>
</dbReference>
<dbReference type="GO" id="GO:0019898">
    <property type="term" value="C:extrinsic component of membrane"/>
    <property type="evidence" value="ECO:0007669"/>
    <property type="project" value="InterPro"/>
</dbReference>
<dbReference type="InterPro" id="IPR054099">
    <property type="entry name" value="PSII_PsbQ_pln"/>
</dbReference>
<organism evidence="9 10">
    <name type="scientific">Parasponia andersonii</name>
    <name type="common">Sponia andersonii</name>
    <dbReference type="NCBI Taxonomy" id="3476"/>
    <lineage>
        <taxon>Eukaryota</taxon>
        <taxon>Viridiplantae</taxon>
        <taxon>Streptophyta</taxon>
        <taxon>Embryophyta</taxon>
        <taxon>Tracheophyta</taxon>
        <taxon>Spermatophyta</taxon>
        <taxon>Magnoliopsida</taxon>
        <taxon>eudicotyledons</taxon>
        <taxon>Gunneridae</taxon>
        <taxon>Pentapetalae</taxon>
        <taxon>rosids</taxon>
        <taxon>fabids</taxon>
        <taxon>Rosales</taxon>
        <taxon>Cannabaceae</taxon>
        <taxon>Parasponia</taxon>
    </lineage>
</organism>
<dbReference type="FunFam" id="1.20.120.290:FF:000002">
    <property type="entry name" value="Photosynthetic NDH subunit of lumenal location 2, chloroplastic"/>
    <property type="match status" value="1"/>
</dbReference>
<keyword evidence="6" id="KW-0472">Membrane</keyword>
<dbReference type="AlphaFoldDB" id="A0A2P5BZA0"/>
<evidence type="ECO:0000256" key="3">
    <source>
        <dbReference type="ARBA" id="ARBA00022640"/>
    </source>
</evidence>
<dbReference type="GO" id="GO:0009654">
    <property type="term" value="C:photosystem II oxygen evolving complex"/>
    <property type="evidence" value="ECO:0007669"/>
    <property type="project" value="InterPro"/>
</dbReference>
<comment type="subcellular location">
    <subcellularLocation>
        <location evidence="1">Plastid</location>
        <location evidence="1">Chloroplast thylakoid membrane</location>
    </subcellularLocation>
</comment>
<evidence type="ECO:0000313" key="10">
    <source>
        <dbReference type="Proteomes" id="UP000237105"/>
    </source>
</evidence>
<feature type="region of interest" description="Disordered" evidence="8">
    <location>
        <begin position="15"/>
        <end position="41"/>
    </location>
</feature>
<evidence type="ECO:0000256" key="5">
    <source>
        <dbReference type="ARBA" id="ARBA00023078"/>
    </source>
</evidence>
<dbReference type="PANTHER" id="PTHR33399">
    <property type="entry name" value="OXYGEN-EVOLVING ENHANCER PROTEIN 3-1, CHLOROPLASTIC"/>
    <property type="match status" value="1"/>
</dbReference>
<comment type="caution">
    <text evidence="9">The sequence shown here is derived from an EMBL/GenBank/DDBJ whole genome shotgun (WGS) entry which is preliminary data.</text>
</comment>
<keyword evidence="2" id="KW-0150">Chloroplast</keyword>
<dbReference type="GO" id="GO:0009767">
    <property type="term" value="P:photosynthetic electron transport chain"/>
    <property type="evidence" value="ECO:0007669"/>
    <property type="project" value="TreeGrafter"/>
</dbReference>
<evidence type="ECO:0000256" key="7">
    <source>
        <dbReference type="ARBA" id="ARBA00035649"/>
    </source>
</evidence>
<sequence>MSSFTHNTITTTLLHRAQLTKPQTHHHPKSPSVRATSEEKTTCRRSIVTTLLAASLAMGLNQASTPPMAMAQSWGTRSFIKERFFEPGLSPEEAADRIRETAEGLRSIREMLENMSWRYVLFYIRIKSAYLNQDLKNAMTTLPQARLKDYVKAANELVDNMTEFDHYVRTPKVYESYLYYEKTLKSIDDVVALLA</sequence>
<proteinExistence type="inferred from homology"/>
<dbReference type="InterPro" id="IPR023222">
    <property type="entry name" value="PsbQ-like_dom_sf"/>
</dbReference>
<dbReference type="EMBL" id="JXTB01000198">
    <property type="protein sequence ID" value="PON54142.1"/>
    <property type="molecule type" value="Genomic_DNA"/>
</dbReference>
<name>A0A2P5BZA0_PARAD</name>
<dbReference type="STRING" id="3476.A0A2P5BZA0"/>
<keyword evidence="10" id="KW-1185">Reference proteome</keyword>
<reference evidence="10" key="1">
    <citation type="submission" date="2016-06" db="EMBL/GenBank/DDBJ databases">
        <title>Parallel loss of symbiosis genes in relatives of nitrogen-fixing non-legume Parasponia.</title>
        <authorList>
            <person name="Van Velzen R."/>
            <person name="Holmer R."/>
            <person name="Bu F."/>
            <person name="Rutten L."/>
            <person name="Van Zeijl A."/>
            <person name="Liu W."/>
            <person name="Santuari L."/>
            <person name="Cao Q."/>
            <person name="Sharma T."/>
            <person name="Shen D."/>
            <person name="Roswanjaya Y."/>
            <person name="Wardhani T."/>
            <person name="Kalhor M.S."/>
            <person name="Jansen J."/>
            <person name="Van den Hoogen J."/>
            <person name="Gungor B."/>
            <person name="Hartog M."/>
            <person name="Hontelez J."/>
            <person name="Verver J."/>
            <person name="Yang W.-C."/>
            <person name="Schijlen E."/>
            <person name="Repin R."/>
            <person name="Schilthuizen M."/>
            <person name="Schranz E."/>
            <person name="Heidstra R."/>
            <person name="Miyata K."/>
            <person name="Fedorova E."/>
            <person name="Kohlen W."/>
            <person name="Bisseling T."/>
            <person name="Smit S."/>
            <person name="Geurts R."/>
        </authorList>
    </citation>
    <scope>NUCLEOTIDE SEQUENCE [LARGE SCALE GENOMIC DNA]</scope>
    <source>
        <strain evidence="10">cv. WU1-14</strain>
    </source>
</reference>
<dbReference type="Pfam" id="PF05757">
    <property type="entry name" value="PsbQ"/>
    <property type="match status" value="1"/>
</dbReference>
<keyword evidence="5" id="KW-0793">Thylakoid</keyword>
<dbReference type="SUPFAM" id="SSF101112">
    <property type="entry name" value="Oxygen-evolving enhancer protein 3"/>
    <property type="match status" value="1"/>
</dbReference>
<evidence type="ECO:0000313" key="9">
    <source>
        <dbReference type="EMBL" id="PON54142.1"/>
    </source>
</evidence>
<evidence type="ECO:0000256" key="1">
    <source>
        <dbReference type="ARBA" id="ARBA00004334"/>
    </source>
</evidence>
<dbReference type="GO" id="GO:0009535">
    <property type="term" value="C:chloroplast thylakoid membrane"/>
    <property type="evidence" value="ECO:0007669"/>
    <property type="project" value="UniProtKB-SubCell"/>
</dbReference>
<keyword evidence="4" id="KW-0809">Transit peptide</keyword>
<evidence type="ECO:0000256" key="8">
    <source>
        <dbReference type="SAM" id="MobiDB-lite"/>
    </source>
</evidence>
<accession>A0A2P5BZA0</accession>
<comment type="similarity">
    <text evidence="7">Belongs to the PsbQ family.</text>
</comment>
<dbReference type="InterPro" id="IPR008797">
    <property type="entry name" value="PSII_PsbQ"/>
</dbReference>
<dbReference type="OrthoDB" id="1877844at2759"/>
<protein>
    <submittedName>
        <fullName evidence="9">Oxygen-evolving enhancer protein</fullName>
    </submittedName>
</protein>
<evidence type="ECO:0000256" key="2">
    <source>
        <dbReference type="ARBA" id="ARBA00022528"/>
    </source>
</evidence>
<dbReference type="PANTHER" id="PTHR33399:SF5">
    <property type="entry name" value="PHOTOSYNTHETIC NDH SUBUNIT OF LUMENAL LOCATION 2, CHLOROPLASTIC"/>
    <property type="match status" value="1"/>
</dbReference>
<gene>
    <name evidence="9" type="ORF">PanWU01x14_196910</name>
</gene>
<evidence type="ECO:0000256" key="6">
    <source>
        <dbReference type="ARBA" id="ARBA00023136"/>
    </source>
</evidence>
<dbReference type="Gene3D" id="1.20.120.290">
    <property type="entry name" value="Oxygen-evolving enhancer protein 3 (PsbQ), four-helix up-down bundle"/>
    <property type="match status" value="1"/>
</dbReference>